<gene>
    <name evidence="5" type="ORF">QBC35DRAFT_379453</name>
</gene>
<dbReference type="PANTHER" id="PTHR12215:SF10">
    <property type="entry name" value="L-AMINOADIPATE-SEMIALDEHYDE DEHYDROGENASE-PHOSPHOPANTETHEINYL TRANSFERASE"/>
    <property type="match status" value="1"/>
</dbReference>
<feature type="domain" description="4'-phosphopantetheinyl transferase" evidence="3">
    <location>
        <begin position="129"/>
        <end position="243"/>
    </location>
</feature>
<evidence type="ECO:0000313" key="5">
    <source>
        <dbReference type="EMBL" id="KAK4189784.1"/>
    </source>
</evidence>
<organism evidence="5 6">
    <name type="scientific">Podospora australis</name>
    <dbReference type="NCBI Taxonomy" id="1536484"/>
    <lineage>
        <taxon>Eukaryota</taxon>
        <taxon>Fungi</taxon>
        <taxon>Dikarya</taxon>
        <taxon>Ascomycota</taxon>
        <taxon>Pezizomycotina</taxon>
        <taxon>Sordariomycetes</taxon>
        <taxon>Sordariomycetidae</taxon>
        <taxon>Sordariales</taxon>
        <taxon>Podosporaceae</taxon>
        <taxon>Podospora</taxon>
    </lineage>
</organism>
<dbReference type="GO" id="GO:0008897">
    <property type="term" value="F:holo-[acyl-carrier-protein] synthase activity"/>
    <property type="evidence" value="ECO:0007669"/>
    <property type="project" value="UniProtKB-EC"/>
</dbReference>
<dbReference type="EMBL" id="MU864372">
    <property type="protein sequence ID" value="KAK4189784.1"/>
    <property type="molecule type" value="Genomic_DNA"/>
</dbReference>
<dbReference type="InterPro" id="IPR008278">
    <property type="entry name" value="4-PPantetheinyl_Trfase_dom"/>
</dbReference>
<dbReference type="GO" id="GO:0019878">
    <property type="term" value="P:lysine biosynthetic process via aminoadipic acid"/>
    <property type="evidence" value="ECO:0007669"/>
    <property type="project" value="TreeGrafter"/>
</dbReference>
<reference evidence="5" key="2">
    <citation type="submission" date="2023-05" db="EMBL/GenBank/DDBJ databases">
        <authorList>
            <consortium name="Lawrence Berkeley National Laboratory"/>
            <person name="Steindorff A."/>
            <person name="Hensen N."/>
            <person name="Bonometti L."/>
            <person name="Westerberg I."/>
            <person name="Brannstrom I.O."/>
            <person name="Guillou S."/>
            <person name="Cros-Aarteil S."/>
            <person name="Calhoun S."/>
            <person name="Haridas S."/>
            <person name="Kuo A."/>
            <person name="Mondo S."/>
            <person name="Pangilinan J."/>
            <person name="Riley R."/>
            <person name="Labutti K."/>
            <person name="Andreopoulos B."/>
            <person name="Lipzen A."/>
            <person name="Chen C."/>
            <person name="Yanf M."/>
            <person name="Daum C."/>
            <person name="Ng V."/>
            <person name="Clum A."/>
            <person name="Ohm R."/>
            <person name="Martin F."/>
            <person name="Silar P."/>
            <person name="Natvig D."/>
            <person name="Lalanne C."/>
            <person name="Gautier V."/>
            <person name="Ament-Velasquez S.L."/>
            <person name="Kruys A."/>
            <person name="Hutchinson M.I."/>
            <person name="Powell A.J."/>
            <person name="Barry K."/>
            <person name="Miller A.N."/>
            <person name="Grigoriev I.V."/>
            <person name="Debuchy R."/>
            <person name="Gladieux P."/>
            <person name="Thoren M.H."/>
            <person name="Johannesson H."/>
        </authorList>
    </citation>
    <scope>NUCLEOTIDE SEQUENCE</scope>
    <source>
        <strain evidence="5">PSN309</strain>
    </source>
</reference>
<dbReference type="SUPFAM" id="SSF56214">
    <property type="entry name" value="4'-phosphopantetheinyl transferase"/>
    <property type="match status" value="2"/>
</dbReference>
<accession>A0AAN6WWZ2</accession>
<dbReference type="EC" id="2.7.8.7" evidence="1"/>
<protein>
    <recommendedName>
        <fullName evidence="1">holo-[acyl-carrier-protein] synthase</fullName>
        <ecNumber evidence="1">2.7.8.7</ecNumber>
    </recommendedName>
</protein>
<dbReference type="InterPro" id="IPR055066">
    <property type="entry name" value="AASDHPPT_N"/>
</dbReference>
<proteinExistence type="predicted"/>
<evidence type="ECO:0000259" key="4">
    <source>
        <dbReference type="Pfam" id="PF22624"/>
    </source>
</evidence>
<dbReference type="Proteomes" id="UP001302126">
    <property type="component" value="Unassembled WGS sequence"/>
</dbReference>
<dbReference type="GO" id="GO:0000287">
    <property type="term" value="F:magnesium ion binding"/>
    <property type="evidence" value="ECO:0007669"/>
    <property type="project" value="InterPro"/>
</dbReference>
<dbReference type="GO" id="GO:0005829">
    <property type="term" value="C:cytosol"/>
    <property type="evidence" value="ECO:0007669"/>
    <property type="project" value="TreeGrafter"/>
</dbReference>
<dbReference type="InterPro" id="IPR050559">
    <property type="entry name" value="P-Pant_transferase_sf"/>
</dbReference>
<dbReference type="Gene3D" id="3.90.470.20">
    <property type="entry name" value="4'-phosphopantetheinyl transferase domain"/>
    <property type="match status" value="1"/>
</dbReference>
<dbReference type="AlphaFoldDB" id="A0AAN6WWZ2"/>
<dbReference type="PANTHER" id="PTHR12215">
    <property type="entry name" value="PHOSPHOPANTETHEINE TRANSFERASE"/>
    <property type="match status" value="1"/>
</dbReference>
<reference evidence="5" key="1">
    <citation type="journal article" date="2023" name="Mol. Phylogenet. Evol.">
        <title>Genome-scale phylogeny and comparative genomics of the fungal order Sordariales.</title>
        <authorList>
            <person name="Hensen N."/>
            <person name="Bonometti L."/>
            <person name="Westerberg I."/>
            <person name="Brannstrom I.O."/>
            <person name="Guillou S."/>
            <person name="Cros-Aarteil S."/>
            <person name="Calhoun S."/>
            <person name="Haridas S."/>
            <person name="Kuo A."/>
            <person name="Mondo S."/>
            <person name="Pangilinan J."/>
            <person name="Riley R."/>
            <person name="LaButti K."/>
            <person name="Andreopoulos B."/>
            <person name="Lipzen A."/>
            <person name="Chen C."/>
            <person name="Yan M."/>
            <person name="Daum C."/>
            <person name="Ng V."/>
            <person name="Clum A."/>
            <person name="Steindorff A."/>
            <person name="Ohm R.A."/>
            <person name="Martin F."/>
            <person name="Silar P."/>
            <person name="Natvig D.O."/>
            <person name="Lalanne C."/>
            <person name="Gautier V."/>
            <person name="Ament-Velasquez S.L."/>
            <person name="Kruys A."/>
            <person name="Hutchinson M.I."/>
            <person name="Powell A.J."/>
            <person name="Barry K."/>
            <person name="Miller A.N."/>
            <person name="Grigoriev I.V."/>
            <person name="Debuchy R."/>
            <person name="Gladieux P."/>
            <person name="Hiltunen Thoren M."/>
            <person name="Johannesson H."/>
        </authorList>
    </citation>
    <scope>NUCLEOTIDE SEQUENCE</scope>
    <source>
        <strain evidence="5">PSN309</strain>
    </source>
</reference>
<name>A0AAN6WWZ2_9PEZI</name>
<feature type="domain" description="4'-phosphopantetheinyl transferase N-terminal" evidence="4">
    <location>
        <begin position="32"/>
        <end position="123"/>
    </location>
</feature>
<sequence>MGEESTSVIAQWLFDTRPWFPGATETRHLESHATRALSLLTSSERAAVLKYFHLRDAKMAIASALLKHYAIAKLSPTTWSGSVISRGPPPHSKPMYTPSSPECNPVSFNVSHQAGLVALVAMPSPTTELGVDIVCTSERQDRDLSLLAAKESGWRDFVDMHADVFSPHEVTYLKYQVLSSLTPSKRPATPEGVNAWKLREFYALWALREAYVKLTGEALLADWLRDLEFRNFRSPRGTASWDTPADEFKEGDEAEVIRTWDIRRKGQRILDVNMCLRSLGPDYMIATAVKTPHDVQGGLCLRLGAYEHLELEKVLTFAEANP</sequence>
<evidence type="ECO:0000313" key="6">
    <source>
        <dbReference type="Proteomes" id="UP001302126"/>
    </source>
</evidence>
<evidence type="ECO:0000256" key="2">
    <source>
        <dbReference type="ARBA" id="ARBA00022679"/>
    </source>
</evidence>
<keyword evidence="2" id="KW-0808">Transferase</keyword>
<comment type="caution">
    <text evidence="5">The sequence shown here is derived from an EMBL/GenBank/DDBJ whole genome shotgun (WGS) entry which is preliminary data.</text>
</comment>
<dbReference type="InterPro" id="IPR037143">
    <property type="entry name" value="4-PPantetheinyl_Trfase_dom_sf"/>
</dbReference>
<evidence type="ECO:0000259" key="3">
    <source>
        <dbReference type="Pfam" id="PF01648"/>
    </source>
</evidence>
<evidence type="ECO:0000256" key="1">
    <source>
        <dbReference type="ARBA" id="ARBA00013172"/>
    </source>
</evidence>
<dbReference type="Pfam" id="PF22624">
    <property type="entry name" value="AASDHPPT_N"/>
    <property type="match status" value="1"/>
</dbReference>
<keyword evidence="6" id="KW-1185">Reference proteome</keyword>
<dbReference type="Pfam" id="PF01648">
    <property type="entry name" value="ACPS"/>
    <property type="match status" value="1"/>
</dbReference>